<feature type="domain" description="Alanine racemase N-terminal" evidence="5">
    <location>
        <begin position="49"/>
        <end position="246"/>
    </location>
</feature>
<comment type="cofactor">
    <cofactor evidence="3">
        <name>pyridoxal 5'-phosphate</name>
        <dbReference type="ChEBI" id="CHEBI:597326"/>
    </cofactor>
</comment>
<dbReference type="Gene3D" id="3.20.20.10">
    <property type="entry name" value="Alanine racemase"/>
    <property type="match status" value="1"/>
</dbReference>
<dbReference type="HAMAP" id="MF_02087">
    <property type="entry name" value="PLP_homeostasis"/>
    <property type="match status" value="1"/>
</dbReference>
<dbReference type="PANTHER" id="PTHR10146">
    <property type="entry name" value="PROLINE SYNTHETASE CO-TRANSCRIBED BACTERIAL HOMOLOG PROTEIN"/>
    <property type="match status" value="1"/>
</dbReference>
<name>A0A1G8JK92_9MICC</name>
<organism evidence="6 7">
    <name type="scientific">Arthrobacter subterraneus</name>
    <dbReference type="NCBI Taxonomy" id="335973"/>
    <lineage>
        <taxon>Bacteria</taxon>
        <taxon>Bacillati</taxon>
        <taxon>Actinomycetota</taxon>
        <taxon>Actinomycetes</taxon>
        <taxon>Micrococcales</taxon>
        <taxon>Micrococcaceae</taxon>
        <taxon>Arthrobacter</taxon>
    </lineage>
</organism>
<evidence type="ECO:0000256" key="4">
    <source>
        <dbReference type="RuleBase" id="RU004514"/>
    </source>
</evidence>
<accession>A0A1G8JK92</accession>
<dbReference type="NCBIfam" id="TIGR00044">
    <property type="entry name" value="YggS family pyridoxal phosphate-dependent enzyme"/>
    <property type="match status" value="1"/>
</dbReference>
<comment type="similarity">
    <text evidence="2 4">Belongs to the pyridoxal phosphate-binding protein YggS/PROSC family.</text>
</comment>
<evidence type="ECO:0000313" key="6">
    <source>
        <dbReference type="EMBL" id="SDI31483.1"/>
    </source>
</evidence>
<evidence type="ECO:0000256" key="1">
    <source>
        <dbReference type="ARBA" id="ARBA00022898"/>
    </source>
</evidence>
<comment type="function">
    <text evidence="2">Pyridoxal 5'-phosphate (PLP)-binding protein, which is involved in PLP homeostasis.</text>
</comment>
<evidence type="ECO:0000256" key="3">
    <source>
        <dbReference type="PIRSR" id="PIRSR004848-1"/>
    </source>
</evidence>
<dbReference type="SMR" id="A0A1G8JK92"/>
<dbReference type="PROSITE" id="PS01211">
    <property type="entry name" value="UPF0001"/>
    <property type="match status" value="1"/>
</dbReference>
<dbReference type="CDD" id="cd00635">
    <property type="entry name" value="PLPDE_III_YBL036c_like"/>
    <property type="match status" value="1"/>
</dbReference>
<proteinExistence type="inferred from homology"/>
<dbReference type="EMBL" id="FNDT01000009">
    <property type="protein sequence ID" value="SDI31483.1"/>
    <property type="molecule type" value="Genomic_DNA"/>
</dbReference>
<keyword evidence="7" id="KW-1185">Reference proteome</keyword>
<protein>
    <recommendedName>
        <fullName evidence="2">Pyridoxal phosphate homeostasis protein</fullName>
        <shortName evidence="2">PLP homeostasis protein</shortName>
    </recommendedName>
</protein>
<dbReference type="PANTHER" id="PTHR10146:SF14">
    <property type="entry name" value="PYRIDOXAL PHOSPHATE HOMEOSTASIS PROTEIN"/>
    <property type="match status" value="1"/>
</dbReference>
<evidence type="ECO:0000256" key="2">
    <source>
        <dbReference type="HAMAP-Rule" id="MF_02087"/>
    </source>
</evidence>
<feature type="modified residue" description="N6-(pyridoxal phosphate)lysine" evidence="2 3">
    <location>
        <position position="42"/>
    </location>
</feature>
<dbReference type="InterPro" id="IPR001608">
    <property type="entry name" value="Ala_racemase_N"/>
</dbReference>
<dbReference type="SUPFAM" id="SSF51419">
    <property type="entry name" value="PLP-binding barrel"/>
    <property type="match status" value="1"/>
</dbReference>
<dbReference type="AlphaFoldDB" id="A0A1G8JK92"/>
<keyword evidence="1 2" id="KW-0663">Pyridoxal phosphate</keyword>
<dbReference type="Proteomes" id="UP000199258">
    <property type="component" value="Unassembled WGS sequence"/>
</dbReference>
<dbReference type="OrthoDB" id="9804072at2"/>
<dbReference type="STRING" id="335973.SAMN04488693_10931"/>
<gene>
    <name evidence="6" type="ORF">SAMN04488693_10931</name>
</gene>
<evidence type="ECO:0000313" key="7">
    <source>
        <dbReference type="Proteomes" id="UP000199258"/>
    </source>
</evidence>
<sequence length="249" mass="26192">MPDTGARRAELEDNLRRVNSRIDEALAACGRSERPTLIVVTKFFPPSDVALLSRLGVRDVGENRDQEAAAKAEAVADPQLRWHFVGQLQTNKAKSVVNYAHTVHSVDRIPLVNALEKAMARRHEQSGPAGESEAAGGRAVLDCYVQLNLAPEDNGRGGVSPADVLEVAAAVHDAEHLQLKGVMAVAPLGGDPQEAFGRLAEISADVVHRYPGATGISAGMSGDLEQAIAAGATHLRVGSDVLGARPPVG</sequence>
<dbReference type="RefSeq" id="WP_090586752.1">
    <property type="nucleotide sequence ID" value="NZ_FNDT01000009.1"/>
</dbReference>
<dbReference type="GO" id="GO:0030170">
    <property type="term" value="F:pyridoxal phosphate binding"/>
    <property type="evidence" value="ECO:0007669"/>
    <property type="project" value="UniProtKB-UniRule"/>
</dbReference>
<reference evidence="6 7" key="1">
    <citation type="submission" date="2016-10" db="EMBL/GenBank/DDBJ databases">
        <authorList>
            <person name="de Groot N.N."/>
        </authorList>
    </citation>
    <scope>NUCLEOTIDE SEQUENCE [LARGE SCALE GENOMIC DNA]</scope>
    <source>
        <strain evidence="6 7">NP_1H</strain>
    </source>
</reference>
<dbReference type="Pfam" id="PF01168">
    <property type="entry name" value="Ala_racemase_N"/>
    <property type="match status" value="1"/>
</dbReference>
<evidence type="ECO:0000259" key="5">
    <source>
        <dbReference type="Pfam" id="PF01168"/>
    </source>
</evidence>
<dbReference type="InterPro" id="IPR029066">
    <property type="entry name" value="PLP-binding_barrel"/>
</dbReference>
<dbReference type="PIRSF" id="PIRSF004848">
    <property type="entry name" value="YBL036c_PLPDEIII"/>
    <property type="match status" value="1"/>
</dbReference>
<dbReference type="InterPro" id="IPR011078">
    <property type="entry name" value="PyrdxlP_homeostasis"/>
</dbReference>